<comment type="caution">
    <text evidence="4">The sequence shown here is derived from an EMBL/GenBank/DDBJ whole genome shotgun (WGS) entry which is preliminary data.</text>
</comment>
<dbReference type="EMBL" id="JAPDFW010000071">
    <property type="protein sequence ID" value="KAJ5073920.1"/>
    <property type="molecule type" value="Genomic_DNA"/>
</dbReference>
<dbReference type="PROSITE" id="PS51203">
    <property type="entry name" value="CS"/>
    <property type="match status" value="1"/>
</dbReference>
<protein>
    <submittedName>
        <fullName evidence="4">Telomerase-binding protein p23 hsp90 co-chaperone</fullName>
    </submittedName>
</protein>
<feature type="region of interest" description="Disordered" evidence="2">
    <location>
        <begin position="88"/>
        <end position="159"/>
    </location>
</feature>
<dbReference type="GO" id="GO:0051879">
    <property type="term" value="F:Hsp90 protein binding"/>
    <property type="evidence" value="ECO:0007669"/>
    <property type="project" value="InterPro"/>
</dbReference>
<organism evidence="4 5">
    <name type="scientific">Anaeramoeba ignava</name>
    <name type="common">Anaerobic marine amoeba</name>
    <dbReference type="NCBI Taxonomy" id="1746090"/>
    <lineage>
        <taxon>Eukaryota</taxon>
        <taxon>Metamonada</taxon>
        <taxon>Anaeramoebidae</taxon>
        <taxon>Anaeramoeba</taxon>
    </lineage>
</organism>
<evidence type="ECO:0000256" key="1">
    <source>
        <dbReference type="ARBA" id="ARBA00025733"/>
    </source>
</evidence>
<feature type="domain" description="CS" evidence="3">
    <location>
        <begin position="1"/>
        <end position="101"/>
    </location>
</feature>
<evidence type="ECO:0000256" key="2">
    <source>
        <dbReference type="SAM" id="MobiDB-lite"/>
    </source>
</evidence>
<evidence type="ECO:0000313" key="5">
    <source>
        <dbReference type="Proteomes" id="UP001149090"/>
    </source>
</evidence>
<keyword evidence="5" id="KW-1185">Reference proteome</keyword>
<feature type="compositionally biased region" description="Basic and acidic residues" evidence="2">
    <location>
        <begin position="144"/>
        <end position="153"/>
    </location>
</feature>
<dbReference type="SUPFAM" id="SSF49764">
    <property type="entry name" value="HSP20-like chaperones"/>
    <property type="match status" value="1"/>
</dbReference>
<dbReference type="OrthoDB" id="1564555at2759"/>
<dbReference type="PANTHER" id="PTHR22932">
    <property type="entry name" value="TELOMERASE-BINDING PROTEIN P23 HSP90 CO-CHAPERONE"/>
    <property type="match status" value="1"/>
</dbReference>
<proteinExistence type="inferred from homology"/>
<dbReference type="InterPro" id="IPR007052">
    <property type="entry name" value="CS_dom"/>
</dbReference>
<evidence type="ECO:0000313" key="4">
    <source>
        <dbReference type="EMBL" id="KAJ5073920.1"/>
    </source>
</evidence>
<feature type="compositionally biased region" description="Acidic residues" evidence="2">
    <location>
        <begin position="96"/>
        <end position="117"/>
    </location>
</feature>
<dbReference type="InterPro" id="IPR008978">
    <property type="entry name" value="HSP20-like_chaperone"/>
</dbReference>
<sequence length="159" mass="18403">MSIPNIIWAQRKDRLFLTVQLNDISDEKIELSDSKLVFSGLGGPDHKSYAFDLEFFEEIESGKSNWKENFSGLKLIGIFGLMKMKRKKAPPKGFDWDPESVESSESEDNLDDLDEQDHDIQIPQEENLEDIEKLKVELDDDQEQKEPIEKVEIDNDDLD</sequence>
<dbReference type="GO" id="GO:0005829">
    <property type="term" value="C:cytosol"/>
    <property type="evidence" value="ECO:0007669"/>
    <property type="project" value="TreeGrafter"/>
</dbReference>
<reference evidence="4" key="1">
    <citation type="submission" date="2022-10" db="EMBL/GenBank/DDBJ databases">
        <title>Novel sulphate-reducing endosymbionts in the free-living metamonad Anaeramoeba.</title>
        <authorList>
            <person name="Jerlstrom-Hultqvist J."/>
            <person name="Cepicka I."/>
            <person name="Gallot-Lavallee L."/>
            <person name="Salas-Leiva D."/>
            <person name="Curtis B.A."/>
            <person name="Zahonova K."/>
            <person name="Pipaliya S."/>
            <person name="Dacks J."/>
            <person name="Roger A.J."/>
        </authorList>
    </citation>
    <scope>NUCLEOTIDE SEQUENCE</scope>
    <source>
        <strain evidence="4">BMAN</strain>
    </source>
</reference>
<name>A0A9Q0LLD2_ANAIG</name>
<dbReference type="Proteomes" id="UP001149090">
    <property type="component" value="Unassembled WGS sequence"/>
</dbReference>
<accession>A0A9Q0LLD2</accession>
<dbReference type="GO" id="GO:0006457">
    <property type="term" value="P:protein folding"/>
    <property type="evidence" value="ECO:0007669"/>
    <property type="project" value="TreeGrafter"/>
</dbReference>
<dbReference type="AlphaFoldDB" id="A0A9Q0LLD2"/>
<dbReference type="InterPro" id="IPR045250">
    <property type="entry name" value="p23-like"/>
</dbReference>
<dbReference type="PANTHER" id="PTHR22932:SF1">
    <property type="entry name" value="CO-CHAPERONE PROTEIN DAF-41"/>
    <property type="match status" value="1"/>
</dbReference>
<gene>
    <name evidence="4" type="ORF">M0811_08193</name>
</gene>
<dbReference type="GO" id="GO:0051131">
    <property type="term" value="P:chaperone-mediated protein complex assembly"/>
    <property type="evidence" value="ECO:0007669"/>
    <property type="project" value="TreeGrafter"/>
</dbReference>
<dbReference type="GO" id="GO:0051087">
    <property type="term" value="F:protein-folding chaperone binding"/>
    <property type="evidence" value="ECO:0007669"/>
    <property type="project" value="TreeGrafter"/>
</dbReference>
<comment type="similarity">
    <text evidence="1">Belongs to the p23/wos2 family.</text>
</comment>
<dbReference type="Gene3D" id="2.60.40.790">
    <property type="match status" value="1"/>
</dbReference>
<dbReference type="GO" id="GO:0005634">
    <property type="term" value="C:nucleus"/>
    <property type="evidence" value="ECO:0007669"/>
    <property type="project" value="TreeGrafter"/>
</dbReference>
<evidence type="ECO:0000259" key="3">
    <source>
        <dbReference type="PROSITE" id="PS51203"/>
    </source>
</evidence>